<keyword evidence="4" id="KW-1003">Cell membrane</keyword>
<evidence type="ECO:0000256" key="7">
    <source>
        <dbReference type="ARBA" id="ARBA00023136"/>
    </source>
</evidence>
<dbReference type="CDD" id="cd06225">
    <property type="entry name" value="HAMP"/>
    <property type="match status" value="1"/>
</dbReference>
<dbReference type="InterPro" id="IPR013767">
    <property type="entry name" value="PAS_fold"/>
</dbReference>
<keyword evidence="5" id="KW-0808">Transferase</keyword>
<dbReference type="Proteomes" id="UP001519887">
    <property type="component" value="Unassembled WGS sequence"/>
</dbReference>
<feature type="domain" description="PAS" evidence="9">
    <location>
        <begin position="248"/>
        <end position="296"/>
    </location>
</feature>
<evidence type="ECO:0000313" key="11">
    <source>
        <dbReference type="EMBL" id="MBW7458349.1"/>
    </source>
</evidence>
<dbReference type="SUPFAM" id="SSF158472">
    <property type="entry name" value="HAMP domain-like"/>
    <property type="match status" value="1"/>
</dbReference>
<dbReference type="InterPro" id="IPR000014">
    <property type="entry name" value="PAS"/>
</dbReference>
<feature type="domain" description="HAMP" evidence="10">
    <location>
        <begin position="191"/>
        <end position="243"/>
    </location>
</feature>
<dbReference type="PROSITE" id="PS50885">
    <property type="entry name" value="HAMP"/>
    <property type="match status" value="1"/>
</dbReference>
<evidence type="ECO:0000259" key="9">
    <source>
        <dbReference type="PROSITE" id="PS50112"/>
    </source>
</evidence>
<dbReference type="SMART" id="SM00091">
    <property type="entry name" value="PAS"/>
    <property type="match status" value="1"/>
</dbReference>
<evidence type="ECO:0000256" key="3">
    <source>
        <dbReference type="ARBA" id="ARBA00012438"/>
    </source>
</evidence>
<evidence type="ECO:0000259" key="10">
    <source>
        <dbReference type="PROSITE" id="PS50885"/>
    </source>
</evidence>
<dbReference type="CDD" id="cd00130">
    <property type="entry name" value="PAS"/>
    <property type="match status" value="1"/>
</dbReference>
<accession>A0ABS7CBS5</accession>
<dbReference type="EC" id="2.7.13.3" evidence="3"/>
<evidence type="ECO:0000256" key="4">
    <source>
        <dbReference type="ARBA" id="ARBA00022475"/>
    </source>
</evidence>
<reference evidence="11 12" key="1">
    <citation type="submission" date="2021-07" db="EMBL/GenBank/DDBJ databases">
        <title>Paenibacillus radiodurans sp. nov., isolated from the southeastern edge of Tengger Desert.</title>
        <authorList>
            <person name="Zhang G."/>
        </authorList>
    </citation>
    <scope>NUCLEOTIDE SEQUENCE [LARGE SCALE GENOMIC DNA]</scope>
    <source>
        <strain evidence="11 12">CCM 7311</strain>
    </source>
</reference>
<dbReference type="SUPFAM" id="SSF55785">
    <property type="entry name" value="PYP-like sensor domain (PAS domain)"/>
    <property type="match status" value="1"/>
</dbReference>
<dbReference type="InterPro" id="IPR035965">
    <property type="entry name" value="PAS-like_dom_sf"/>
</dbReference>
<keyword evidence="7 8" id="KW-0472">Membrane</keyword>
<dbReference type="EMBL" id="JAHZIK010001163">
    <property type="protein sequence ID" value="MBW7458349.1"/>
    <property type="molecule type" value="Genomic_DNA"/>
</dbReference>
<sequence>MNSFRTRLTIIMITLIGLSVLAAGLFMGKTFKNNHLDALQDNMVREMRIILDQMEWRDGTPEELYGYYTQEAQRLKKITDSRVTFINGSGVVLGDSDHDPETMDNHLQRAEVQEAEKSGVGRSIRRSDTIDQNLLYVAMLVDPKQPDAGIIRLSLSLKEVDESITRIWTTLLVGLLILFVVAVFISFRVARGLTRPLEQITRVSKRIKNLDYRARVSVKGHDEIGELGLAINAMADGLQVQMERIHQNESQLASVLDNMIDGVMMIDRDGSIVLMNRCAEEMLGISSKELVGRHYLEAKQQYELLQIIQDGLERKEHLREEITFYFPEERLLDLNLVPIFQDEEFGGVLLVLQ</sequence>
<name>A0ABS7CBS5_9BACL</name>
<dbReference type="Gene3D" id="6.10.340.10">
    <property type="match status" value="1"/>
</dbReference>
<dbReference type="Pfam" id="PF00672">
    <property type="entry name" value="HAMP"/>
    <property type="match status" value="1"/>
</dbReference>
<evidence type="ECO:0000256" key="1">
    <source>
        <dbReference type="ARBA" id="ARBA00000085"/>
    </source>
</evidence>
<keyword evidence="8" id="KW-0812">Transmembrane</keyword>
<evidence type="ECO:0000256" key="8">
    <source>
        <dbReference type="SAM" id="Phobius"/>
    </source>
</evidence>
<dbReference type="PANTHER" id="PTHR42878:SF12">
    <property type="entry name" value="SENSOR HISTIDINE KINASE YCBM"/>
    <property type="match status" value="1"/>
</dbReference>
<dbReference type="NCBIfam" id="TIGR00229">
    <property type="entry name" value="sensory_box"/>
    <property type="match status" value="1"/>
</dbReference>
<keyword evidence="12" id="KW-1185">Reference proteome</keyword>
<protein>
    <recommendedName>
        <fullName evidence="3">histidine kinase</fullName>
        <ecNumber evidence="3">2.7.13.3</ecNumber>
    </recommendedName>
</protein>
<evidence type="ECO:0000256" key="2">
    <source>
        <dbReference type="ARBA" id="ARBA00004236"/>
    </source>
</evidence>
<comment type="catalytic activity">
    <reaction evidence="1">
        <text>ATP + protein L-histidine = ADP + protein N-phospho-L-histidine.</text>
        <dbReference type="EC" id="2.7.13.3"/>
    </reaction>
</comment>
<feature type="non-terminal residue" evidence="11">
    <location>
        <position position="353"/>
    </location>
</feature>
<keyword evidence="6 11" id="KW-0418">Kinase</keyword>
<gene>
    <name evidence="11" type="ORF">K0U00_30345</name>
</gene>
<evidence type="ECO:0000313" key="12">
    <source>
        <dbReference type="Proteomes" id="UP001519887"/>
    </source>
</evidence>
<evidence type="ECO:0000256" key="6">
    <source>
        <dbReference type="ARBA" id="ARBA00022777"/>
    </source>
</evidence>
<proteinExistence type="predicted"/>
<organism evidence="11 12">
    <name type="scientific">Paenibacillus sepulcri</name>
    <dbReference type="NCBI Taxonomy" id="359917"/>
    <lineage>
        <taxon>Bacteria</taxon>
        <taxon>Bacillati</taxon>
        <taxon>Bacillota</taxon>
        <taxon>Bacilli</taxon>
        <taxon>Bacillales</taxon>
        <taxon>Paenibacillaceae</taxon>
        <taxon>Paenibacillus</taxon>
    </lineage>
</organism>
<dbReference type="InterPro" id="IPR003660">
    <property type="entry name" value="HAMP_dom"/>
</dbReference>
<dbReference type="GO" id="GO:0016301">
    <property type="term" value="F:kinase activity"/>
    <property type="evidence" value="ECO:0007669"/>
    <property type="project" value="UniProtKB-KW"/>
</dbReference>
<comment type="caution">
    <text evidence="11">The sequence shown here is derived from an EMBL/GenBank/DDBJ whole genome shotgun (WGS) entry which is preliminary data.</text>
</comment>
<dbReference type="Gene3D" id="3.30.450.20">
    <property type="entry name" value="PAS domain"/>
    <property type="match status" value="1"/>
</dbReference>
<comment type="subcellular location">
    <subcellularLocation>
        <location evidence="2">Cell membrane</location>
    </subcellularLocation>
</comment>
<dbReference type="InterPro" id="IPR050351">
    <property type="entry name" value="BphY/WalK/GraS-like"/>
</dbReference>
<dbReference type="PANTHER" id="PTHR42878">
    <property type="entry name" value="TWO-COMPONENT HISTIDINE KINASE"/>
    <property type="match status" value="1"/>
</dbReference>
<feature type="transmembrane region" description="Helical" evidence="8">
    <location>
        <begin position="167"/>
        <end position="187"/>
    </location>
</feature>
<keyword evidence="8" id="KW-1133">Transmembrane helix</keyword>
<dbReference type="PROSITE" id="PS50112">
    <property type="entry name" value="PAS"/>
    <property type="match status" value="1"/>
</dbReference>
<evidence type="ECO:0000256" key="5">
    <source>
        <dbReference type="ARBA" id="ARBA00022679"/>
    </source>
</evidence>
<dbReference type="SMART" id="SM00304">
    <property type="entry name" value="HAMP"/>
    <property type="match status" value="1"/>
</dbReference>
<dbReference type="Pfam" id="PF00989">
    <property type="entry name" value="PAS"/>
    <property type="match status" value="1"/>
</dbReference>